<evidence type="ECO:0000313" key="2">
    <source>
        <dbReference type="Proteomes" id="UP000195402"/>
    </source>
</evidence>
<dbReference type="Proteomes" id="UP000195402">
    <property type="component" value="Unassembled WGS sequence"/>
</dbReference>
<evidence type="ECO:0000313" key="1">
    <source>
        <dbReference type="EMBL" id="OVA14649.1"/>
    </source>
</evidence>
<keyword evidence="2" id="KW-1185">Reference proteome</keyword>
<accession>A0A200QW06</accession>
<dbReference type="FunCoup" id="A0A200QW06">
    <property type="interactions" value="115"/>
</dbReference>
<dbReference type="OrthoDB" id="1898716at2759"/>
<gene>
    <name evidence="1" type="ORF">BVC80_1815g55</name>
</gene>
<dbReference type="AlphaFoldDB" id="A0A200QW06"/>
<organism evidence="1 2">
    <name type="scientific">Macleaya cordata</name>
    <name type="common">Five-seeded plume-poppy</name>
    <name type="synonym">Bocconia cordata</name>
    <dbReference type="NCBI Taxonomy" id="56857"/>
    <lineage>
        <taxon>Eukaryota</taxon>
        <taxon>Viridiplantae</taxon>
        <taxon>Streptophyta</taxon>
        <taxon>Embryophyta</taxon>
        <taxon>Tracheophyta</taxon>
        <taxon>Spermatophyta</taxon>
        <taxon>Magnoliopsida</taxon>
        <taxon>Ranunculales</taxon>
        <taxon>Papaveraceae</taxon>
        <taxon>Papaveroideae</taxon>
        <taxon>Macleaya</taxon>
    </lineage>
</organism>
<reference evidence="1 2" key="1">
    <citation type="journal article" date="2017" name="Mol. Plant">
        <title>The Genome of Medicinal Plant Macleaya cordata Provides New Insights into Benzylisoquinoline Alkaloids Metabolism.</title>
        <authorList>
            <person name="Liu X."/>
            <person name="Liu Y."/>
            <person name="Huang P."/>
            <person name="Ma Y."/>
            <person name="Qing Z."/>
            <person name="Tang Q."/>
            <person name="Cao H."/>
            <person name="Cheng P."/>
            <person name="Zheng Y."/>
            <person name="Yuan Z."/>
            <person name="Zhou Y."/>
            <person name="Liu J."/>
            <person name="Tang Z."/>
            <person name="Zhuo Y."/>
            <person name="Zhang Y."/>
            <person name="Yu L."/>
            <person name="Huang J."/>
            <person name="Yang P."/>
            <person name="Peng Q."/>
            <person name="Zhang J."/>
            <person name="Jiang W."/>
            <person name="Zhang Z."/>
            <person name="Lin K."/>
            <person name="Ro D.K."/>
            <person name="Chen X."/>
            <person name="Xiong X."/>
            <person name="Shang Y."/>
            <person name="Huang S."/>
            <person name="Zeng J."/>
        </authorList>
    </citation>
    <scope>NUCLEOTIDE SEQUENCE [LARGE SCALE GENOMIC DNA]</scope>
    <source>
        <strain evidence="2">cv. BLH2017</strain>
        <tissue evidence="1">Root</tissue>
    </source>
</reference>
<comment type="caution">
    <text evidence="1">The sequence shown here is derived from an EMBL/GenBank/DDBJ whole genome shotgun (WGS) entry which is preliminary data.</text>
</comment>
<protein>
    <submittedName>
        <fullName evidence="1">Uncharacterized protein</fullName>
    </submittedName>
</protein>
<proteinExistence type="predicted"/>
<dbReference type="STRING" id="56857.A0A200QW06"/>
<dbReference type="OMA" id="RYLLCSM"/>
<dbReference type="InParanoid" id="A0A200QW06"/>
<dbReference type="PROSITE" id="PS51257">
    <property type="entry name" value="PROKAR_LIPOPROTEIN"/>
    <property type="match status" value="1"/>
</dbReference>
<name>A0A200QW06_MACCD</name>
<dbReference type="EMBL" id="MVGT01001027">
    <property type="protein sequence ID" value="OVA14649.1"/>
    <property type="molecule type" value="Genomic_DNA"/>
</dbReference>
<sequence length="299" mass="33800">MDSLRRLMNSPFSATLISLLSCFLPPAVLVIFLASEGATHHIISRFMIEDVLTRYLNLPEHDRGGAVQNREYLIRTLKKLKSESDIALQLAKYASLSISFKFMLHFPDLQQEISRFQQQIQMAEEQLRIFEPDPLKISSMGEFESCEKNLMDTLTRVTQRKKYLLSNQQLSSYDPSGIQMYLDSQEGIQNSFGNEVVNWMPDNQHNPIQIYVGSDSLISLRDHSSTMYDQLQQGSNLNVDPRSMGECHVNQPSDGDLPTWHQAYTSNELLSALMPSTSFPLLQVSLIPGVNSGPTQLGP</sequence>